<gene>
    <name evidence="1" type="ORF">N4T19_02510</name>
</gene>
<dbReference type="Proteomes" id="UP001058290">
    <property type="component" value="Chromosome"/>
</dbReference>
<dbReference type="RefSeq" id="WP_260719363.1">
    <property type="nucleotide sequence ID" value="NZ_CP104377.1"/>
</dbReference>
<reference evidence="1" key="1">
    <citation type="submission" date="2022-09" db="EMBL/GenBank/DDBJ databases">
        <title>Bacterial diversity in gut of crayfish and pufferfish.</title>
        <authorList>
            <person name="Huang Y."/>
        </authorList>
    </citation>
    <scope>NUCLEOTIDE SEQUENCE</scope>
    <source>
        <strain evidence="1">PR12</strain>
    </source>
</reference>
<accession>A0ABY5ZYD8</accession>
<name>A0ABY5ZYD8_9BURK</name>
<sequence>MVGHLKGWWFKYDFRAEDAMVLGGYLIKAIKIDNFLNASIRTLFAKVSNQDFPRVGACTMVRNRCTLAVRMGPDVMGFDLNSLLPRSNRSFLVR</sequence>
<organism evidence="1 2">
    <name type="scientific">Comamonas squillarum</name>
    <dbReference type="NCBI Taxonomy" id="2977320"/>
    <lineage>
        <taxon>Bacteria</taxon>
        <taxon>Pseudomonadati</taxon>
        <taxon>Pseudomonadota</taxon>
        <taxon>Betaproteobacteria</taxon>
        <taxon>Burkholderiales</taxon>
        <taxon>Comamonadaceae</taxon>
        <taxon>Comamonas</taxon>
    </lineage>
</organism>
<keyword evidence="2" id="KW-1185">Reference proteome</keyword>
<evidence type="ECO:0000313" key="1">
    <source>
        <dbReference type="EMBL" id="UXC19017.1"/>
    </source>
</evidence>
<dbReference type="EMBL" id="CP104377">
    <property type="protein sequence ID" value="UXC19017.1"/>
    <property type="molecule type" value="Genomic_DNA"/>
</dbReference>
<proteinExistence type="predicted"/>
<evidence type="ECO:0000313" key="2">
    <source>
        <dbReference type="Proteomes" id="UP001058290"/>
    </source>
</evidence>
<protein>
    <submittedName>
        <fullName evidence="1">Uncharacterized protein</fullName>
    </submittedName>
</protein>